<proteinExistence type="predicted"/>
<organism evidence="1">
    <name type="scientific">marine sediment metagenome</name>
    <dbReference type="NCBI Taxonomy" id="412755"/>
    <lineage>
        <taxon>unclassified sequences</taxon>
        <taxon>metagenomes</taxon>
        <taxon>ecological metagenomes</taxon>
    </lineage>
</organism>
<dbReference type="EMBL" id="LAZR01003694">
    <property type="protein sequence ID" value="KKN15631.1"/>
    <property type="molecule type" value="Genomic_DNA"/>
</dbReference>
<gene>
    <name evidence="1" type="ORF">LCGC14_0984180</name>
</gene>
<dbReference type="AlphaFoldDB" id="A0A0F9QR29"/>
<reference evidence="1" key="1">
    <citation type="journal article" date="2015" name="Nature">
        <title>Complex archaea that bridge the gap between prokaryotes and eukaryotes.</title>
        <authorList>
            <person name="Spang A."/>
            <person name="Saw J.H."/>
            <person name="Jorgensen S.L."/>
            <person name="Zaremba-Niedzwiedzka K."/>
            <person name="Martijn J."/>
            <person name="Lind A.E."/>
            <person name="van Eijk R."/>
            <person name="Schleper C."/>
            <person name="Guy L."/>
            <person name="Ettema T.J."/>
        </authorList>
    </citation>
    <scope>NUCLEOTIDE SEQUENCE</scope>
</reference>
<protein>
    <submittedName>
        <fullName evidence="1">Uncharacterized protein</fullName>
    </submittedName>
</protein>
<evidence type="ECO:0000313" key="1">
    <source>
        <dbReference type="EMBL" id="KKN15631.1"/>
    </source>
</evidence>
<comment type="caution">
    <text evidence="1">The sequence shown here is derived from an EMBL/GenBank/DDBJ whole genome shotgun (WGS) entry which is preliminary data.</text>
</comment>
<accession>A0A0F9QR29</accession>
<sequence>MSIVRAEVIARMRVAFRGGLSASRFITDMRSSGLSYRRTDMLSDWRAINQLETKDGLARFVRKDRFPTDNAMAVVDWSLSKEFMYKIKVFSVTQAGAPITERFVNIMSANPLTPTQMEAEVTKQWQEWERYSAETITGLQVWSAVHKVME</sequence>
<name>A0A0F9QR29_9ZZZZ</name>